<evidence type="ECO:0000313" key="2">
    <source>
        <dbReference type="EMBL" id="NZA04575.1"/>
    </source>
</evidence>
<evidence type="ECO:0000313" key="3">
    <source>
        <dbReference type="EMBL" id="THC81253.1"/>
    </source>
</evidence>
<evidence type="ECO:0000313" key="4">
    <source>
        <dbReference type="Proteomes" id="UP000307517"/>
    </source>
</evidence>
<keyword evidence="1" id="KW-0812">Transmembrane</keyword>
<gene>
    <name evidence="3" type="ORF">E6L36_13295</name>
    <name evidence="2" type="ORF">H0N82_05510</name>
</gene>
<keyword evidence="1" id="KW-0472">Membrane</keyword>
<evidence type="ECO:0000313" key="5">
    <source>
        <dbReference type="Proteomes" id="UP000552935"/>
    </source>
</evidence>
<protein>
    <recommendedName>
        <fullName evidence="6">ABC transporter permease</fullName>
    </recommendedName>
</protein>
<dbReference type="EMBL" id="SSHM01000001">
    <property type="protein sequence ID" value="THC81253.1"/>
    <property type="molecule type" value="Genomic_DNA"/>
</dbReference>
<dbReference type="Proteomes" id="UP000552935">
    <property type="component" value="Unassembled WGS sequence"/>
</dbReference>
<name>A0A508YPT0_LACRH</name>
<dbReference type="EMBL" id="JACCKI010000003">
    <property type="protein sequence ID" value="NZA04575.1"/>
    <property type="molecule type" value="Genomic_DNA"/>
</dbReference>
<feature type="transmembrane region" description="Helical" evidence="1">
    <location>
        <begin position="12"/>
        <end position="35"/>
    </location>
</feature>
<organism evidence="2 5">
    <name type="scientific">Lacticaseibacillus rhamnosus</name>
    <name type="common">Lactobacillus rhamnosus</name>
    <dbReference type="NCBI Taxonomy" id="47715"/>
    <lineage>
        <taxon>Bacteria</taxon>
        <taxon>Bacillati</taxon>
        <taxon>Bacillota</taxon>
        <taxon>Bacilli</taxon>
        <taxon>Lactobacillales</taxon>
        <taxon>Lactobacillaceae</taxon>
        <taxon>Lacticaseibacillus</taxon>
    </lineage>
</organism>
<keyword evidence="1" id="KW-1133">Transmembrane helix</keyword>
<feature type="transmembrane region" description="Helical" evidence="1">
    <location>
        <begin position="203"/>
        <end position="221"/>
    </location>
</feature>
<dbReference type="Proteomes" id="UP000307517">
    <property type="component" value="Unassembled WGS sequence"/>
</dbReference>
<feature type="transmembrane region" description="Helical" evidence="1">
    <location>
        <begin position="55"/>
        <end position="74"/>
    </location>
</feature>
<comment type="caution">
    <text evidence="2">The sequence shown here is derived from an EMBL/GenBank/DDBJ whole genome shotgun (WGS) entry which is preliminary data.</text>
</comment>
<reference evidence="3 4" key="1">
    <citation type="submission" date="2019-04" db="EMBL/GenBank/DDBJ databases">
        <title>Genome Announcement to Ensure Probiotic Safety of Lactobacillus rhamnosus UBLR-58.</title>
        <authorList>
            <person name="Sulthana A."/>
            <person name="Lakshmi S.G."/>
            <person name="Madempudi R.S."/>
        </authorList>
    </citation>
    <scope>NUCLEOTIDE SEQUENCE [LARGE SCALE GENOMIC DNA]</scope>
    <source>
        <strain evidence="3 4">UBLR-58</strain>
    </source>
</reference>
<dbReference type="AlphaFoldDB" id="A0A508YPT0"/>
<feature type="transmembrane region" description="Helical" evidence="1">
    <location>
        <begin position="162"/>
        <end position="183"/>
    </location>
</feature>
<reference evidence="2 5" key="2">
    <citation type="submission" date="2020-07" db="EMBL/GenBank/DDBJ databases">
        <title>Organ Donor 1.</title>
        <authorList>
            <person name="Marsh A.J."/>
            <person name="Azcarate-Peril M.A."/>
        </authorList>
    </citation>
    <scope>NUCLEOTIDE SEQUENCE [LARGE SCALE GENOMIC DNA]</scope>
    <source>
        <strain evidence="2 5">AMC0712</strain>
    </source>
</reference>
<dbReference type="RefSeq" id="WP_005691443.1">
    <property type="nucleotide sequence ID" value="NZ_CABFNI010000008.1"/>
</dbReference>
<sequence>MYHNVIRQQNLLTPAFLKVYLVCGLITAIISLTGINLIGELTSSPEQIMVLIFPRYLIFSGLMPTYLLSLLPCIQPRVQDVLLYQSRKIITLQILYRVSISTLLMAGIWSLTNITVITVNGAAYLLETIWLYLLIHAVYLWLACFLLGLIAATIVLATKSKLMAFFVSFGICGLSFFLVISHLPSLLFDFSARDSNPLLLAKGIIMLGLVCFMTALLTAIVNRRDL</sequence>
<accession>A0A508YPT0</accession>
<feature type="transmembrane region" description="Helical" evidence="1">
    <location>
        <begin position="129"/>
        <end position="155"/>
    </location>
</feature>
<proteinExistence type="predicted"/>
<feature type="transmembrane region" description="Helical" evidence="1">
    <location>
        <begin position="94"/>
        <end position="117"/>
    </location>
</feature>
<evidence type="ECO:0008006" key="6">
    <source>
        <dbReference type="Google" id="ProtNLM"/>
    </source>
</evidence>
<evidence type="ECO:0000256" key="1">
    <source>
        <dbReference type="SAM" id="Phobius"/>
    </source>
</evidence>